<gene>
    <name evidence="1" type="ORF">S01H4_05162</name>
</gene>
<dbReference type="EMBL" id="BART01001469">
    <property type="protein sequence ID" value="GAG69471.1"/>
    <property type="molecule type" value="Genomic_DNA"/>
</dbReference>
<sequence length="64" mass="7644">MIKETVNDEEISNSNRQHSFGKLKFLKDSIKDILFNEHYLALLKEKISKLKNGQLNRYNKDNYQ</sequence>
<accession>X1BBZ0</accession>
<name>X1BBZ0_9ZZZZ</name>
<proteinExistence type="predicted"/>
<comment type="caution">
    <text evidence="1">The sequence shown here is derived from an EMBL/GenBank/DDBJ whole genome shotgun (WGS) entry which is preliminary data.</text>
</comment>
<dbReference type="AlphaFoldDB" id="X1BBZ0"/>
<protein>
    <submittedName>
        <fullName evidence="1">Uncharacterized protein</fullName>
    </submittedName>
</protein>
<organism evidence="1">
    <name type="scientific">marine sediment metagenome</name>
    <dbReference type="NCBI Taxonomy" id="412755"/>
    <lineage>
        <taxon>unclassified sequences</taxon>
        <taxon>metagenomes</taxon>
        <taxon>ecological metagenomes</taxon>
    </lineage>
</organism>
<evidence type="ECO:0000313" key="1">
    <source>
        <dbReference type="EMBL" id="GAG69471.1"/>
    </source>
</evidence>
<reference evidence="1" key="1">
    <citation type="journal article" date="2014" name="Front. Microbiol.">
        <title>High frequency of phylogenetically diverse reductive dehalogenase-homologous genes in deep subseafloor sedimentary metagenomes.</title>
        <authorList>
            <person name="Kawai M."/>
            <person name="Futagami T."/>
            <person name="Toyoda A."/>
            <person name="Takaki Y."/>
            <person name="Nishi S."/>
            <person name="Hori S."/>
            <person name="Arai W."/>
            <person name="Tsubouchi T."/>
            <person name="Morono Y."/>
            <person name="Uchiyama I."/>
            <person name="Ito T."/>
            <person name="Fujiyama A."/>
            <person name="Inagaki F."/>
            <person name="Takami H."/>
        </authorList>
    </citation>
    <scope>NUCLEOTIDE SEQUENCE</scope>
    <source>
        <strain evidence="1">Expedition CK06-06</strain>
    </source>
</reference>